<dbReference type="EMBL" id="CAADEX010000020">
    <property type="protein sequence ID" value="VFJ48293.1"/>
    <property type="molecule type" value="Genomic_DNA"/>
</dbReference>
<dbReference type="AlphaFoldDB" id="A0A450SE85"/>
<proteinExistence type="predicted"/>
<gene>
    <name evidence="1" type="ORF">BECKDK2373B_GA0170837_102013</name>
    <name evidence="2" type="ORF">BECKDK2373C_GA0170839_10317</name>
</gene>
<sequence>MKKSKLPPILAREDFDSGKEYELYRSAEAGEWISSGDVENHREKWQKLAASAAHNKDSLLSPKQILFPHSRDFAFAKS</sequence>
<protein>
    <submittedName>
        <fullName evidence="2">Uncharacterized protein</fullName>
    </submittedName>
</protein>
<organism evidence="2">
    <name type="scientific">Candidatus Kentrum sp. DK</name>
    <dbReference type="NCBI Taxonomy" id="2126562"/>
    <lineage>
        <taxon>Bacteria</taxon>
        <taxon>Pseudomonadati</taxon>
        <taxon>Pseudomonadota</taxon>
        <taxon>Gammaproteobacteria</taxon>
        <taxon>Candidatus Kentrum</taxon>
    </lineage>
</organism>
<name>A0A450SE85_9GAMM</name>
<evidence type="ECO:0000313" key="1">
    <source>
        <dbReference type="EMBL" id="VFJ48293.1"/>
    </source>
</evidence>
<dbReference type="EMBL" id="CAADEY010000031">
    <property type="protein sequence ID" value="VFJ51011.1"/>
    <property type="molecule type" value="Genomic_DNA"/>
</dbReference>
<accession>A0A450SE85</accession>
<evidence type="ECO:0000313" key="2">
    <source>
        <dbReference type="EMBL" id="VFJ51011.1"/>
    </source>
</evidence>
<reference evidence="2" key="1">
    <citation type="submission" date="2019-02" db="EMBL/GenBank/DDBJ databases">
        <authorList>
            <person name="Gruber-Vodicka R. H."/>
            <person name="Seah K. B. B."/>
        </authorList>
    </citation>
    <scope>NUCLEOTIDE SEQUENCE</scope>
    <source>
        <strain evidence="2">BECK_DK161</strain>
        <strain evidence="1">BECK_DK47</strain>
    </source>
</reference>